<evidence type="ECO:0000256" key="3">
    <source>
        <dbReference type="ARBA" id="ARBA00005349"/>
    </source>
</evidence>
<dbReference type="InterPro" id="IPR002938">
    <property type="entry name" value="FAD-bd"/>
</dbReference>
<dbReference type="GO" id="GO:0110142">
    <property type="term" value="C:ubiquinone biosynthesis complex"/>
    <property type="evidence" value="ECO:0007669"/>
    <property type="project" value="UniProtKB-ARBA"/>
</dbReference>
<proteinExistence type="inferred from homology"/>
<evidence type="ECO:0000313" key="10">
    <source>
        <dbReference type="EMBL" id="OUR81530.1"/>
    </source>
</evidence>
<comment type="subunit">
    <text evidence="8">Component of the Ubi complex metabolon, which regroups five ubiquinone biosynthesis proteins (UbiE, UbiF, UbiG, UbiH and UbiI) and two accessory factors (UbiK and the lipid-binding protein UbiJ).</text>
</comment>
<dbReference type="FunFam" id="3.50.50.60:FF:000021">
    <property type="entry name" value="Ubiquinone biosynthesis monooxygenase COQ6"/>
    <property type="match status" value="1"/>
</dbReference>
<dbReference type="PANTHER" id="PTHR43876:SF7">
    <property type="entry name" value="UBIQUINONE BIOSYNTHESIS MONOOXYGENASE COQ6, MITOCHONDRIAL"/>
    <property type="match status" value="1"/>
</dbReference>
<dbReference type="EMBL" id="MAAF01000045">
    <property type="protein sequence ID" value="OUR81530.1"/>
    <property type="molecule type" value="Genomic_DNA"/>
</dbReference>
<dbReference type="InterPro" id="IPR010971">
    <property type="entry name" value="UbiH/COQ6"/>
</dbReference>
<evidence type="ECO:0000259" key="9">
    <source>
        <dbReference type="Pfam" id="PF01494"/>
    </source>
</evidence>
<comment type="pathway">
    <text evidence="2">Cofactor biosynthesis; ubiquinone biosynthesis.</text>
</comment>
<evidence type="ECO:0000256" key="7">
    <source>
        <dbReference type="ARBA" id="ARBA00023033"/>
    </source>
</evidence>
<dbReference type="AlphaFoldDB" id="A0A1Y5EGK2"/>
<dbReference type="PANTHER" id="PTHR43876">
    <property type="entry name" value="UBIQUINONE BIOSYNTHESIS MONOOXYGENASE COQ6, MITOCHONDRIAL"/>
    <property type="match status" value="1"/>
</dbReference>
<evidence type="ECO:0000256" key="4">
    <source>
        <dbReference type="ARBA" id="ARBA00022630"/>
    </source>
</evidence>
<comment type="similarity">
    <text evidence="3">Belongs to the UbiH/COQ6 family.</text>
</comment>
<organism evidence="10 11">
    <name type="scientific">Colwellia psychrerythraea</name>
    <name type="common">Vibrio psychroerythus</name>
    <dbReference type="NCBI Taxonomy" id="28229"/>
    <lineage>
        <taxon>Bacteria</taxon>
        <taxon>Pseudomonadati</taxon>
        <taxon>Pseudomonadota</taxon>
        <taxon>Gammaproteobacteria</taxon>
        <taxon>Alteromonadales</taxon>
        <taxon>Colwelliaceae</taxon>
        <taxon>Colwellia</taxon>
    </lineage>
</organism>
<name>A0A1Y5EGK2_COLPS</name>
<keyword evidence="5" id="KW-0274">FAD</keyword>
<dbReference type="Gene3D" id="3.50.50.60">
    <property type="entry name" value="FAD/NAD(P)-binding domain"/>
    <property type="match status" value="2"/>
</dbReference>
<gene>
    <name evidence="10" type="ORF">A9Q75_07500</name>
</gene>
<dbReference type="SUPFAM" id="SSF51905">
    <property type="entry name" value="FAD/NAD(P)-binding domain"/>
    <property type="match status" value="1"/>
</dbReference>
<evidence type="ECO:0000313" key="11">
    <source>
        <dbReference type="Proteomes" id="UP000243053"/>
    </source>
</evidence>
<evidence type="ECO:0000256" key="6">
    <source>
        <dbReference type="ARBA" id="ARBA00023002"/>
    </source>
</evidence>
<evidence type="ECO:0000256" key="1">
    <source>
        <dbReference type="ARBA" id="ARBA00001974"/>
    </source>
</evidence>
<protein>
    <submittedName>
        <fullName evidence="10">Monooxygenase</fullName>
    </submittedName>
</protein>
<sequence>MQKFDVLIVGAGMVGLTLALALRKNSQLKIAMVDTSAVPELDENIDVRVSAINVASKNIFANLGVWSALENSRVQDYQHMHVWDKAGLGKLDFSAKDSASFPSDDNLGWIIENKVIRHALWQQAELDEGIHFFNDNKLASISQGDSEVFATFANESSSHNSAAHNFAINGSSTPTAPIIAKLVVGADGANSWVRQQMNMAMIFKDYDHHAIVATVECPQGHKNTAWQVFLPTGPLAFLPLRSVKSETSTQSSADSVNNLCSIVYSTSPEDAKRLITLDATEFAKELTAASDGKLGDISLKSERFTYPLTMRLVQDFVKDRVVLIGDAAHTIHPLAGQGVNLGLLDAAALAQTLTAKLNEHDESHAELVNTSDLKAFSRWRKSEATEMITAMAGIKQAFSVQPSPVKLLRGVGMNILNNFAPVKNRLIAQALGIKADLPELAYQKDAL</sequence>
<feature type="domain" description="FAD-binding" evidence="9">
    <location>
        <begin position="4"/>
        <end position="361"/>
    </location>
</feature>
<dbReference type="PRINTS" id="PR00420">
    <property type="entry name" value="RNGMNOXGNASE"/>
</dbReference>
<dbReference type="GO" id="GO:0006744">
    <property type="term" value="P:ubiquinone biosynthetic process"/>
    <property type="evidence" value="ECO:0007669"/>
    <property type="project" value="UniProtKB-UniPathway"/>
</dbReference>
<reference evidence="11" key="1">
    <citation type="journal article" date="2017" name="Proc. Natl. Acad. Sci. U.S.A.">
        <title>Simulation of Deepwater Horizon oil plume reveals substrate specialization within a complex community of hydrocarbon degraders.</title>
        <authorList>
            <person name="Hu P."/>
            <person name="Dubinsky E.A."/>
            <person name="Probst A.J."/>
            <person name="Wang J."/>
            <person name="Sieber C.M.K."/>
            <person name="Tom L.M."/>
            <person name="Gardinali P."/>
            <person name="Banfield J.F."/>
            <person name="Atlas R.M."/>
            <person name="Andersen G.L."/>
        </authorList>
    </citation>
    <scope>NUCLEOTIDE SEQUENCE [LARGE SCALE GENOMIC DNA]</scope>
</reference>
<dbReference type="NCBIfam" id="TIGR01988">
    <property type="entry name" value="Ubi-OHases"/>
    <property type="match status" value="1"/>
</dbReference>
<dbReference type="PROSITE" id="PS01304">
    <property type="entry name" value="UBIH"/>
    <property type="match status" value="1"/>
</dbReference>
<accession>A0A1Y5EGK2</accession>
<dbReference type="UniPathway" id="UPA00232"/>
<keyword evidence="4" id="KW-0285">Flavoprotein</keyword>
<dbReference type="InterPro" id="IPR018168">
    <property type="entry name" value="Ubi_Hdrlase_CS"/>
</dbReference>
<dbReference type="GO" id="GO:0071949">
    <property type="term" value="F:FAD binding"/>
    <property type="evidence" value="ECO:0007669"/>
    <property type="project" value="InterPro"/>
</dbReference>
<keyword evidence="7 10" id="KW-0503">Monooxygenase</keyword>
<dbReference type="InterPro" id="IPR051205">
    <property type="entry name" value="UbiH/COQ6_monooxygenase"/>
</dbReference>
<evidence type="ECO:0000256" key="2">
    <source>
        <dbReference type="ARBA" id="ARBA00004749"/>
    </source>
</evidence>
<dbReference type="Pfam" id="PF01494">
    <property type="entry name" value="FAD_binding_3"/>
    <property type="match status" value="1"/>
</dbReference>
<comment type="cofactor">
    <cofactor evidence="1">
        <name>FAD</name>
        <dbReference type="ChEBI" id="CHEBI:57692"/>
    </cofactor>
</comment>
<dbReference type="InterPro" id="IPR036188">
    <property type="entry name" value="FAD/NAD-bd_sf"/>
</dbReference>
<comment type="caution">
    <text evidence="10">The sequence shown here is derived from an EMBL/GenBank/DDBJ whole genome shotgun (WGS) entry which is preliminary data.</text>
</comment>
<evidence type="ECO:0000256" key="8">
    <source>
        <dbReference type="ARBA" id="ARBA00065734"/>
    </source>
</evidence>
<keyword evidence="6" id="KW-0560">Oxidoreductase</keyword>
<dbReference type="Proteomes" id="UP000243053">
    <property type="component" value="Unassembled WGS sequence"/>
</dbReference>
<evidence type="ECO:0000256" key="5">
    <source>
        <dbReference type="ARBA" id="ARBA00022827"/>
    </source>
</evidence>
<dbReference type="GO" id="GO:0019168">
    <property type="term" value="F:2-polyprenylphenol 6-hydroxylase activity"/>
    <property type="evidence" value="ECO:0007669"/>
    <property type="project" value="TreeGrafter"/>
</dbReference>